<protein>
    <submittedName>
        <fullName evidence="1">Uncharacterized protein</fullName>
    </submittedName>
</protein>
<name>A0ABY9JRV3_9BACI</name>
<sequence>MNLFQETYYVWVNSDLEKREWELKIIENPDDLQAQMRVEKN</sequence>
<proteinExistence type="predicted"/>
<organism evidence="1 2">
    <name type="scientific">Bacillus carboniphilus</name>
    <dbReference type="NCBI Taxonomy" id="86663"/>
    <lineage>
        <taxon>Bacteria</taxon>
        <taxon>Bacillati</taxon>
        <taxon>Bacillota</taxon>
        <taxon>Bacilli</taxon>
        <taxon>Bacillales</taxon>
        <taxon>Bacillaceae</taxon>
        <taxon>Bacillus</taxon>
    </lineage>
</organism>
<dbReference type="Proteomes" id="UP001197974">
    <property type="component" value="Chromosome"/>
</dbReference>
<evidence type="ECO:0000313" key="1">
    <source>
        <dbReference type="EMBL" id="WLR42116.1"/>
    </source>
</evidence>
<dbReference type="RefSeq" id="WP_264189909.1">
    <property type="nucleotide sequence ID" value="NZ_CP129013.1"/>
</dbReference>
<keyword evidence="2" id="KW-1185">Reference proteome</keyword>
<dbReference type="EMBL" id="CP129013">
    <property type="protein sequence ID" value="WLR42116.1"/>
    <property type="molecule type" value="Genomic_DNA"/>
</dbReference>
<reference evidence="1 2" key="1">
    <citation type="submission" date="2023-06" db="EMBL/GenBank/DDBJ databases">
        <title>Five Gram-positive bacteria isolated from mangrove sediments in Shenzhen, Guangdong, China.</title>
        <authorList>
            <person name="Yu S."/>
            <person name="Zheng W."/>
            <person name="Huang Y."/>
        </authorList>
    </citation>
    <scope>NUCLEOTIDE SEQUENCE [LARGE SCALE GENOMIC DNA]</scope>
    <source>
        <strain evidence="1 2">SaN35-3</strain>
    </source>
</reference>
<accession>A0ABY9JRV3</accession>
<evidence type="ECO:0000313" key="2">
    <source>
        <dbReference type="Proteomes" id="UP001197974"/>
    </source>
</evidence>
<gene>
    <name evidence="1" type="ORF">LC087_15305</name>
</gene>